<dbReference type="Proteomes" id="UP000251692">
    <property type="component" value="Unassembled WGS sequence"/>
</dbReference>
<evidence type="ECO:0008006" key="3">
    <source>
        <dbReference type="Google" id="ProtNLM"/>
    </source>
</evidence>
<sequence length="133" mass="15611">MLERVLYLQPYITISYDFLNDVIIAYWKGEQTLETVKEGCERILYHLQDQLSSKILNDNSEVVSVWDDASEWVAKDWFPRLRVAGCRLFAWVESPDVFSQLSKEKTLDFGVRQIIVTSFQNKEPAMAWLKAMR</sequence>
<evidence type="ECO:0000313" key="2">
    <source>
        <dbReference type="Proteomes" id="UP000251692"/>
    </source>
</evidence>
<comment type="caution">
    <text evidence="1">The sequence shown here is derived from an EMBL/GenBank/DDBJ whole genome shotgun (WGS) entry which is preliminary data.</text>
</comment>
<accession>A0A364RF50</accession>
<protein>
    <recommendedName>
        <fullName evidence="3">SpoIIAA-like</fullName>
    </recommendedName>
</protein>
<dbReference type="AlphaFoldDB" id="A0A364RF50"/>
<organism evidence="1 2">
    <name type="scientific">Pontibacter arcticus</name>
    <dbReference type="NCBI Taxonomy" id="2080288"/>
    <lineage>
        <taxon>Bacteria</taxon>
        <taxon>Pseudomonadati</taxon>
        <taxon>Bacteroidota</taxon>
        <taxon>Cytophagia</taxon>
        <taxon>Cytophagales</taxon>
        <taxon>Hymenobacteraceae</taxon>
        <taxon>Pontibacter</taxon>
    </lineage>
</organism>
<dbReference type="EMBL" id="QMDV01000002">
    <property type="protein sequence ID" value="RAU82913.1"/>
    <property type="molecule type" value="Genomic_DNA"/>
</dbReference>
<evidence type="ECO:0000313" key="1">
    <source>
        <dbReference type="EMBL" id="RAU82913.1"/>
    </source>
</evidence>
<reference evidence="1 2" key="2">
    <citation type="submission" date="2018-07" db="EMBL/GenBank/DDBJ databases">
        <title>Pontibacter sp. 2b14 genomic sequence and assembly.</title>
        <authorList>
            <person name="Du Z.-J."/>
        </authorList>
    </citation>
    <scope>NUCLEOTIDE SEQUENCE [LARGE SCALE GENOMIC DNA]</scope>
    <source>
        <strain evidence="1 2">2b14</strain>
    </source>
</reference>
<proteinExistence type="predicted"/>
<dbReference type="RefSeq" id="WP_112305062.1">
    <property type="nucleotide sequence ID" value="NZ_QMDV01000002.1"/>
</dbReference>
<keyword evidence="2" id="KW-1185">Reference proteome</keyword>
<name>A0A364RF50_9BACT</name>
<dbReference type="OrthoDB" id="893408at2"/>
<reference evidence="1 2" key="1">
    <citation type="submission" date="2018-06" db="EMBL/GenBank/DDBJ databases">
        <authorList>
            <person name="Liu Z.-W."/>
        </authorList>
    </citation>
    <scope>NUCLEOTIDE SEQUENCE [LARGE SCALE GENOMIC DNA]</scope>
    <source>
        <strain evidence="1 2">2b14</strain>
    </source>
</reference>
<gene>
    <name evidence="1" type="ORF">DP923_06605</name>
</gene>